<reference evidence="1 2" key="1">
    <citation type="submission" date="2020-10" db="EMBL/GenBank/DDBJ databases">
        <title>Sequencing the genomes of 1000 actinobacteria strains.</title>
        <authorList>
            <person name="Klenk H.-P."/>
        </authorList>
    </citation>
    <scope>NUCLEOTIDE SEQUENCE [LARGE SCALE GENOMIC DNA]</scope>
    <source>
        <strain evidence="1 2">DSM 45157</strain>
    </source>
</reference>
<dbReference type="RefSeq" id="WP_229826082.1">
    <property type="nucleotide sequence ID" value="NZ_BMXJ01000002.1"/>
</dbReference>
<accession>A0ABR9HCY0</accession>
<dbReference type="EMBL" id="JADBDY010000001">
    <property type="protein sequence ID" value="MBE1456880.1"/>
    <property type="molecule type" value="Genomic_DNA"/>
</dbReference>
<evidence type="ECO:0000313" key="1">
    <source>
        <dbReference type="EMBL" id="MBE1456880.1"/>
    </source>
</evidence>
<sequence>MLPPAYEHLVHAANAAPDRPDALNHLQWFGLGAGMSREDLDFLWDRIIERDPWHPMSHQSRLQVLCQKWEGSHEEMFAFARQAAALARKGDPLLELVPRAHVERFIML</sequence>
<protein>
    <submittedName>
        <fullName evidence="1">Uncharacterized protein</fullName>
    </submittedName>
</protein>
<comment type="caution">
    <text evidence="1">The sequence shown here is derived from an EMBL/GenBank/DDBJ whole genome shotgun (WGS) entry which is preliminary data.</text>
</comment>
<name>A0ABR9HCY0_9ACTN</name>
<proteinExistence type="predicted"/>
<evidence type="ECO:0000313" key="2">
    <source>
        <dbReference type="Proteomes" id="UP000598217"/>
    </source>
</evidence>
<keyword evidence="2" id="KW-1185">Reference proteome</keyword>
<dbReference type="Proteomes" id="UP000598217">
    <property type="component" value="Unassembled WGS sequence"/>
</dbReference>
<gene>
    <name evidence="1" type="ORF">H4W79_001094</name>
</gene>
<organism evidence="1 2">
    <name type="scientific">Nocardiopsis terrae</name>
    <dbReference type="NCBI Taxonomy" id="372655"/>
    <lineage>
        <taxon>Bacteria</taxon>
        <taxon>Bacillati</taxon>
        <taxon>Actinomycetota</taxon>
        <taxon>Actinomycetes</taxon>
        <taxon>Streptosporangiales</taxon>
        <taxon>Nocardiopsidaceae</taxon>
        <taxon>Nocardiopsis</taxon>
    </lineage>
</organism>